<gene>
    <name evidence="1" type="ORF">IE53DRAFT_386249</name>
</gene>
<evidence type="ECO:0000313" key="1">
    <source>
        <dbReference type="EMBL" id="PWN51374.1"/>
    </source>
</evidence>
<reference evidence="1 2" key="1">
    <citation type="journal article" date="2018" name="Mol. Biol. Evol.">
        <title>Broad Genomic Sampling Reveals a Smut Pathogenic Ancestry of the Fungal Clade Ustilaginomycotina.</title>
        <authorList>
            <person name="Kijpornyongpan T."/>
            <person name="Mondo S.J."/>
            <person name="Barry K."/>
            <person name="Sandor L."/>
            <person name="Lee J."/>
            <person name="Lipzen A."/>
            <person name="Pangilinan J."/>
            <person name="LaButti K."/>
            <person name="Hainaut M."/>
            <person name="Henrissat B."/>
            <person name="Grigoriev I.V."/>
            <person name="Spatafora J.W."/>
            <person name="Aime M.C."/>
        </authorList>
    </citation>
    <scope>NUCLEOTIDE SEQUENCE [LARGE SCALE GENOMIC DNA]</scope>
    <source>
        <strain evidence="1 2">SA 807</strain>
    </source>
</reference>
<evidence type="ECO:0000313" key="2">
    <source>
        <dbReference type="Proteomes" id="UP000245626"/>
    </source>
</evidence>
<proteinExistence type="predicted"/>
<dbReference type="Proteomes" id="UP000245626">
    <property type="component" value="Unassembled WGS sequence"/>
</dbReference>
<organism evidence="1 2">
    <name type="scientific">Violaceomyces palustris</name>
    <dbReference type="NCBI Taxonomy" id="1673888"/>
    <lineage>
        <taxon>Eukaryota</taxon>
        <taxon>Fungi</taxon>
        <taxon>Dikarya</taxon>
        <taxon>Basidiomycota</taxon>
        <taxon>Ustilaginomycotina</taxon>
        <taxon>Ustilaginomycetes</taxon>
        <taxon>Violaceomycetales</taxon>
        <taxon>Violaceomycetaceae</taxon>
        <taxon>Violaceomyces</taxon>
    </lineage>
</organism>
<dbReference type="EMBL" id="KZ819848">
    <property type="protein sequence ID" value="PWN51374.1"/>
    <property type="molecule type" value="Genomic_DNA"/>
</dbReference>
<protein>
    <submittedName>
        <fullName evidence="1">Alpha/beta-hydrolase</fullName>
    </submittedName>
</protein>
<sequence>MNSNTLLMTRAVRGFEPTRFLFVSGRPRTLWTGRRDRGETRSRNLEGGRGAILTKAIHPSLFPTAALARQVERSFSSSSSSNLNEIKPKGESVELDFETFHPSIQRDQGGGVAAALRPESVVVCHGLFGSKQNWRSLGKSMAGRFGVPVYTLDLRNHGTSPHVEGISYADMANDVLGFIRQKGLKRVGLIGHSMGGKVVQALTLSPSLPKGLVSHLVSVDMAPARGPISKEFEEYIEGMLEIERSQVRTRSEADKILEKIEKDLGVRQFLLTNLHRNPPESPTWSFRIPVETIKRNLSQIGDFPYDPPGYQGDDAGKREVRSWEDGKVLFIKGAKSKYINRRNIPTCEAYFPGKKLSVMDTGHWCQAERPNEFVDIVDKFFRGEEIPQH</sequence>
<accession>A0ACD0NZX1</accession>
<name>A0ACD0NZX1_9BASI</name>
<keyword evidence="2" id="KW-1185">Reference proteome</keyword>